<dbReference type="PANTHER" id="PTHR43876:SF8">
    <property type="entry name" value="2-OCTAPRENYL-6-METHOXYPHENOL HYDROXYLASE"/>
    <property type="match status" value="1"/>
</dbReference>
<dbReference type="Gene3D" id="3.50.50.60">
    <property type="entry name" value="FAD/NAD(P)-binding domain"/>
    <property type="match status" value="2"/>
</dbReference>
<dbReference type="InterPro" id="IPR010971">
    <property type="entry name" value="UbiH/COQ6"/>
</dbReference>
<dbReference type="GO" id="GO:0006744">
    <property type="term" value="P:ubiquinone biosynthetic process"/>
    <property type="evidence" value="ECO:0007669"/>
    <property type="project" value="InterPro"/>
</dbReference>
<keyword evidence="5 8" id="KW-0560">Oxidoreductase</keyword>
<dbReference type="NCBIfam" id="TIGR01988">
    <property type="entry name" value="Ubi-OHases"/>
    <property type="match status" value="1"/>
</dbReference>
<keyword evidence="4" id="KW-0274">FAD</keyword>
<gene>
    <name evidence="8" type="ORF">B2A_09859</name>
</gene>
<dbReference type="SUPFAM" id="SSF51905">
    <property type="entry name" value="FAD/NAD(P)-binding domain"/>
    <property type="match status" value="1"/>
</dbReference>
<evidence type="ECO:0000256" key="1">
    <source>
        <dbReference type="ARBA" id="ARBA00001974"/>
    </source>
</evidence>
<evidence type="ECO:0000259" key="7">
    <source>
        <dbReference type="Pfam" id="PF01494"/>
    </source>
</evidence>
<dbReference type="GO" id="GO:0071949">
    <property type="term" value="F:FAD binding"/>
    <property type="evidence" value="ECO:0007669"/>
    <property type="project" value="InterPro"/>
</dbReference>
<comment type="similarity">
    <text evidence="2">Belongs to the UbiH/COQ6 family.</text>
</comment>
<dbReference type="InterPro" id="IPR036188">
    <property type="entry name" value="FAD/NAD-bd_sf"/>
</dbReference>
<keyword evidence="8" id="KW-0830">Ubiquinone</keyword>
<evidence type="ECO:0000256" key="5">
    <source>
        <dbReference type="ARBA" id="ARBA00023002"/>
    </source>
</evidence>
<keyword evidence="3" id="KW-0285">Flavoprotein</keyword>
<proteinExistence type="inferred from homology"/>
<dbReference type="PRINTS" id="PR00420">
    <property type="entry name" value="RNGMNOXGNASE"/>
</dbReference>
<keyword evidence="6" id="KW-0503">Monooxygenase</keyword>
<evidence type="ECO:0000256" key="6">
    <source>
        <dbReference type="ARBA" id="ARBA00023033"/>
    </source>
</evidence>
<dbReference type="GO" id="GO:0008681">
    <property type="term" value="F:2-octaprenyl-6-methoxyphenol hydroxylase activity"/>
    <property type="evidence" value="ECO:0007669"/>
    <property type="project" value="TreeGrafter"/>
</dbReference>
<dbReference type="InterPro" id="IPR002938">
    <property type="entry name" value="FAD-bd"/>
</dbReference>
<evidence type="ECO:0000256" key="3">
    <source>
        <dbReference type="ARBA" id="ARBA00022630"/>
    </source>
</evidence>
<dbReference type="PANTHER" id="PTHR43876">
    <property type="entry name" value="UBIQUINONE BIOSYNTHESIS MONOOXYGENASE COQ6, MITOCHONDRIAL"/>
    <property type="match status" value="1"/>
</dbReference>
<dbReference type="InterPro" id="IPR051205">
    <property type="entry name" value="UbiH/COQ6_monooxygenase"/>
</dbReference>
<comment type="cofactor">
    <cofactor evidence="1">
        <name>FAD</name>
        <dbReference type="ChEBI" id="CHEBI:57692"/>
    </cofactor>
</comment>
<dbReference type="EMBL" id="AUZZ01007119">
    <property type="protein sequence ID" value="EQD43514.1"/>
    <property type="molecule type" value="Genomic_DNA"/>
</dbReference>
<dbReference type="AlphaFoldDB" id="T1AS10"/>
<reference evidence="8" key="1">
    <citation type="submission" date="2013-08" db="EMBL/GenBank/DDBJ databases">
        <authorList>
            <person name="Mendez C."/>
            <person name="Richter M."/>
            <person name="Ferrer M."/>
            <person name="Sanchez J."/>
        </authorList>
    </citation>
    <scope>NUCLEOTIDE SEQUENCE</scope>
</reference>
<protein>
    <submittedName>
        <fullName evidence="8">Ubiquinone biosynthesis hydroxylase, UbiH/UbiF/VisC/COQ6</fullName>
        <ecNumber evidence="8">1.14.13.-</ecNumber>
    </submittedName>
</protein>
<evidence type="ECO:0000256" key="2">
    <source>
        <dbReference type="ARBA" id="ARBA00005349"/>
    </source>
</evidence>
<reference evidence="8" key="2">
    <citation type="journal article" date="2014" name="ISME J.">
        <title>Microbial stratification in low pH oxic and suboxic macroscopic growths along an acid mine drainage.</title>
        <authorList>
            <person name="Mendez-Garcia C."/>
            <person name="Mesa V."/>
            <person name="Sprenger R.R."/>
            <person name="Richter M."/>
            <person name="Diez M.S."/>
            <person name="Solano J."/>
            <person name="Bargiela R."/>
            <person name="Golyshina O.V."/>
            <person name="Manteca A."/>
            <person name="Ramos J.L."/>
            <person name="Gallego J.R."/>
            <person name="Llorente I."/>
            <person name="Martins Dos Santos V.A."/>
            <person name="Jensen O.N."/>
            <person name="Pelaez A.I."/>
            <person name="Sanchez J."/>
            <person name="Ferrer M."/>
        </authorList>
    </citation>
    <scope>NUCLEOTIDE SEQUENCE</scope>
</reference>
<evidence type="ECO:0000313" key="8">
    <source>
        <dbReference type="EMBL" id="EQD43514.1"/>
    </source>
</evidence>
<evidence type="ECO:0000256" key="4">
    <source>
        <dbReference type="ARBA" id="ARBA00022827"/>
    </source>
</evidence>
<organism evidence="8">
    <name type="scientific">mine drainage metagenome</name>
    <dbReference type="NCBI Taxonomy" id="410659"/>
    <lineage>
        <taxon>unclassified sequences</taxon>
        <taxon>metagenomes</taxon>
        <taxon>ecological metagenomes</taxon>
    </lineage>
</organism>
<name>T1AS10_9ZZZZ</name>
<feature type="domain" description="FAD-binding" evidence="7">
    <location>
        <begin position="10"/>
        <end position="337"/>
    </location>
</feature>
<dbReference type="EC" id="1.14.13.-" evidence="8"/>
<comment type="caution">
    <text evidence="8">The sequence shown here is derived from an EMBL/GenBank/DDBJ whole genome shotgun (WGS) entry which is preliminary data.</text>
</comment>
<sequence>MSAVASWASSLALALDAADVACTLVEAAPQRIDAPSVEERNLALARATVNGLQAIGVWAHARAEAQPMRGVLVSRAGDFGSLRLHAHEAGLDSLGHTLPARALGAALQSALGVARQVEHLAPARVRALHVDAAAARVEIETAQGVLTRRYALVVGADGSESLVRAALGIGVQRHDYRQSLIVGQVRCARALDGIAYERLGDDGPVALLPLAGERAGLVLSVAAEACDAVLALDEVAYLAYAQQRLGWRAGRLLHAERRQAWPIRRSVAAALVATRAVLVGNAAQTVHPIGAQGFNLGLRDALTLAELLAAGGDPGDAARLAAYVARRAPDRDGVLRFTHALATLGCLRQPALAPLRSLGMLAAQVVPPLHRRLLRHGMGWRGQPPRAVLETLP</sequence>
<dbReference type="Pfam" id="PF01494">
    <property type="entry name" value="FAD_binding_3"/>
    <property type="match status" value="1"/>
</dbReference>
<accession>T1AS10</accession>